<dbReference type="Proteomes" id="UP000290538">
    <property type="component" value="Segment"/>
</dbReference>
<organism evidence="1 2">
    <name type="scientific">Campylobacter phage CP20</name>
    <dbReference type="NCBI Taxonomy" id="2506428"/>
    <lineage>
        <taxon>Viruses</taxon>
        <taxon>Duplodnaviria</taxon>
        <taxon>Heunggongvirae</taxon>
        <taxon>Uroviricota</taxon>
        <taxon>Caudoviricetes</taxon>
        <taxon>Connertonviridae</taxon>
        <taxon>Firehammervirus</taxon>
        <taxon>Firehammervirus CPt10</taxon>
    </lineage>
</organism>
<proteinExistence type="predicted"/>
<name>A0A410T7C0_9CAUD</name>
<sequence>MELSKKRLNKIIKIYNLATKPYSDSKYTDVSKSYWYCLDIKFRHFAFAKIFKIELNNYGDQEIIYFFIRTPAYEFINPPLKMLDFKSYLFNALKMNKIEMISIEDVQDLTNIDEYINYKDKQIHKRGVREFTSYCYICLLNNFLK</sequence>
<evidence type="ECO:0000313" key="1">
    <source>
        <dbReference type="EMBL" id="QAU04834.1"/>
    </source>
</evidence>
<reference evidence="1 2" key="1">
    <citation type="submission" date="2019-01" db="EMBL/GenBank/DDBJ databases">
        <title>Complete genome sequence of Campylobacter bacteriophage CP20.</title>
        <authorList>
            <person name="Connerton I.F."/>
        </authorList>
    </citation>
    <scope>NUCLEOTIDE SEQUENCE [LARGE SCALE GENOMIC DNA]</scope>
</reference>
<protein>
    <submittedName>
        <fullName evidence="1">Uncharacterized protein</fullName>
    </submittedName>
</protein>
<dbReference type="EMBL" id="MK408758">
    <property type="protein sequence ID" value="QAU04834.1"/>
    <property type="molecule type" value="Genomic_DNA"/>
</dbReference>
<accession>A0A410T7C0</accession>
<evidence type="ECO:0000313" key="2">
    <source>
        <dbReference type="Proteomes" id="UP000290538"/>
    </source>
</evidence>